<protein>
    <submittedName>
        <fullName evidence="3">Uncharacterized protein</fullName>
    </submittedName>
</protein>
<feature type="compositionally biased region" description="Acidic residues" evidence="1">
    <location>
        <begin position="224"/>
        <end position="239"/>
    </location>
</feature>
<name>F2UES5_SALR5</name>
<sequence length="423" mass="46050">MLEKLNITVVFFTTATLAAFLLANNVTVKVPKDSIVVGYEGLMDSLFRSTWAMGAVTATMGFLSMQPWDRKAFRQMRDQMYLLFFVPLATVYLGLILSNNLSVEVAETKDLAPVQQIGAFLVPHKMGILISAVVTGFFSLEGNRCFQDDFSNIAIVSALVAALLRYLCSFSTSVVAIASIAYLFWTVSTWFIIQHLRSTTAAQTTGEQDAAAAVTVKSMGLEDLQSDDESTPGGEEDEGAIGPVASTPKAKQGGESLVSDAEDEDDLKTIQLPKSSVTNIEEEDVSASQQQPVNVFKSLKKRDIALPRRRRSRAPKVASPKAGMERGADSDDSGDAGAEQQDSGHAREDDDEIVDEMVTEEEEEEEGAGEGKSSGEKSYFVRSPIDEEKIPKGLRFEAPGPKSPGSALASRRLRSRRSVNYKY</sequence>
<feature type="compositionally biased region" description="Acidic residues" evidence="1">
    <location>
        <begin position="349"/>
        <end position="368"/>
    </location>
</feature>
<feature type="transmembrane region" description="Helical" evidence="2">
    <location>
        <begin position="80"/>
        <end position="97"/>
    </location>
</feature>
<gene>
    <name evidence="3" type="ORF">PTSG_06780</name>
</gene>
<evidence type="ECO:0000313" key="4">
    <source>
        <dbReference type="Proteomes" id="UP000007799"/>
    </source>
</evidence>
<accession>F2UES5</accession>
<dbReference type="GeneID" id="16072737"/>
<dbReference type="EMBL" id="GL832971">
    <property type="protein sequence ID" value="EGD75125.1"/>
    <property type="molecule type" value="Genomic_DNA"/>
</dbReference>
<feature type="transmembrane region" description="Helical" evidence="2">
    <location>
        <begin position="47"/>
        <end position="68"/>
    </location>
</feature>
<keyword evidence="4" id="KW-1185">Reference proteome</keyword>
<evidence type="ECO:0000256" key="2">
    <source>
        <dbReference type="SAM" id="Phobius"/>
    </source>
</evidence>
<feature type="compositionally biased region" description="Basic and acidic residues" evidence="1">
    <location>
        <begin position="384"/>
        <end position="395"/>
    </location>
</feature>
<proteinExistence type="predicted"/>
<dbReference type="InParanoid" id="F2UES5"/>
<dbReference type="KEGG" id="sre:PTSG_06780"/>
<dbReference type="AlphaFoldDB" id="F2UES5"/>
<evidence type="ECO:0000256" key="1">
    <source>
        <dbReference type="SAM" id="MobiDB-lite"/>
    </source>
</evidence>
<dbReference type="Proteomes" id="UP000007799">
    <property type="component" value="Unassembled WGS sequence"/>
</dbReference>
<feature type="region of interest" description="Disordered" evidence="1">
    <location>
        <begin position="223"/>
        <end position="423"/>
    </location>
</feature>
<feature type="transmembrane region" description="Helical" evidence="2">
    <location>
        <begin position="117"/>
        <end position="138"/>
    </location>
</feature>
<feature type="transmembrane region" description="Helical" evidence="2">
    <location>
        <begin position="173"/>
        <end position="193"/>
    </location>
</feature>
<feature type="compositionally biased region" description="Basic residues" evidence="1">
    <location>
        <begin position="411"/>
        <end position="423"/>
    </location>
</feature>
<evidence type="ECO:0000313" key="3">
    <source>
        <dbReference type="EMBL" id="EGD75125.1"/>
    </source>
</evidence>
<organism evidence="4">
    <name type="scientific">Salpingoeca rosetta (strain ATCC 50818 / BSB-021)</name>
    <dbReference type="NCBI Taxonomy" id="946362"/>
    <lineage>
        <taxon>Eukaryota</taxon>
        <taxon>Choanoflagellata</taxon>
        <taxon>Craspedida</taxon>
        <taxon>Salpingoecidae</taxon>
        <taxon>Salpingoeca</taxon>
    </lineage>
</organism>
<keyword evidence="2" id="KW-0812">Transmembrane</keyword>
<reference evidence="3" key="1">
    <citation type="submission" date="2009-08" db="EMBL/GenBank/DDBJ databases">
        <title>Annotation of Salpingoeca rosetta.</title>
        <authorList>
            <consortium name="The Broad Institute Genome Sequencing Platform"/>
            <person name="Russ C."/>
            <person name="Cuomo C."/>
            <person name="Burger G."/>
            <person name="Gray M.W."/>
            <person name="Holland P.W.H."/>
            <person name="King N."/>
            <person name="Lang F.B.F."/>
            <person name="Roger A.J."/>
            <person name="Ruiz-Trillo I."/>
            <person name="Young S.K."/>
            <person name="Zeng Q."/>
            <person name="Gargeya S."/>
            <person name="Alvarado L."/>
            <person name="Berlin A."/>
            <person name="Chapman S.B."/>
            <person name="Chen Z."/>
            <person name="Freedman E."/>
            <person name="Gellesch M."/>
            <person name="Goldberg J."/>
            <person name="Griggs A."/>
            <person name="Gujja S."/>
            <person name="Heilman E."/>
            <person name="Heiman D."/>
            <person name="Howarth C."/>
            <person name="Mehta T."/>
            <person name="Neiman D."/>
            <person name="Pearson M."/>
            <person name="Roberts A."/>
            <person name="Saif S."/>
            <person name="Shea T."/>
            <person name="Shenoy N."/>
            <person name="Sisk P."/>
            <person name="Stolte C."/>
            <person name="Sykes S."/>
            <person name="White J."/>
            <person name="Yandava C."/>
            <person name="Haas B."/>
            <person name="Nusbaum C."/>
            <person name="Birren B."/>
        </authorList>
    </citation>
    <scope>NUCLEOTIDE SEQUENCE [LARGE SCALE GENOMIC DNA]</scope>
    <source>
        <strain evidence="3">ATCC 50818</strain>
    </source>
</reference>
<keyword evidence="2" id="KW-1133">Transmembrane helix</keyword>
<dbReference type="RefSeq" id="XP_004992178.1">
    <property type="nucleotide sequence ID" value="XM_004992121.1"/>
</dbReference>
<feature type="transmembrane region" description="Helical" evidence="2">
    <location>
        <begin position="150"/>
        <end position="167"/>
    </location>
</feature>
<keyword evidence="2" id="KW-0472">Membrane</keyword>